<sequence length="119" mass="13391">MKMPDKDPSVWVVALAYIQQNYNAIAGFVMAFFMSMLRAWFLQQKSTYRQRLLDGSICGALTLSCMSLLTHFGVGESLSTFSGGMIGFVGAEKIREFLFALIRKKIEVNDVSFSKKDNE</sequence>
<feature type="transmembrane region" description="Helical" evidence="1">
    <location>
        <begin position="20"/>
        <end position="40"/>
    </location>
</feature>
<dbReference type="RefSeq" id="WP_273771129.1">
    <property type="nucleotide sequence ID" value="NZ_JAQSJE010000009.1"/>
</dbReference>
<keyword evidence="1" id="KW-0472">Membrane</keyword>
<reference evidence="2 3" key="1">
    <citation type="submission" date="2023-02" db="EMBL/GenBank/DDBJ databases">
        <title>Mannheimia cairiniae sp. nov., a novel species of Mannheimia obtained from moscovy ducks (Cairina moschata) and reclassification of Mannheimia ovis as heterotypic synonym of Mannheimia pernigra.</title>
        <authorList>
            <person name="Christensen H."/>
        </authorList>
    </citation>
    <scope>NUCLEOTIDE SEQUENCE [LARGE SCALE GENOMIC DNA]</scope>
    <source>
        <strain evidence="2 3">AT1</strain>
    </source>
</reference>
<comment type="caution">
    <text evidence="2">The sequence shown here is derived from an EMBL/GenBank/DDBJ whole genome shotgun (WGS) entry which is preliminary data.</text>
</comment>
<dbReference type="Pfam" id="PF05106">
    <property type="entry name" value="Phage_holin_3_1"/>
    <property type="match status" value="1"/>
</dbReference>
<protein>
    <submittedName>
        <fullName evidence="2">Phage holin, lambda family</fullName>
    </submittedName>
</protein>
<organism evidence="2 3">
    <name type="scientific">Mannheimia cairinae</name>
    <dbReference type="NCBI Taxonomy" id="3025936"/>
    <lineage>
        <taxon>Bacteria</taxon>
        <taxon>Pseudomonadati</taxon>
        <taxon>Pseudomonadota</taxon>
        <taxon>Gammaproteobacteria</taxon>
        <taxon>Pasteurellales</taxon>
        <taxon>Pasteurellaceae</taxon>
        <taxon>Mannheimia</taxon>
    </lineage>
</organism>
<accession>A0ABT5MRM3</accession>
<evidence type="ECO:0000313" key="2">
    <source>
        <dbReference type="EMBL" id="MDD0824642.1"/>
    </source>
</evidence>
<dbReference type="InterPro" id="IPR006481">
    <property type="entry name" value="Phage_lambda_GpS_holin"/>
</dbReference>
<name>A0ABT5MRM3_9PAST</name>
<proteinExistence type="predicted"/>
<keyword evidence="1" id="KW-0812">Transmembrane</keyword>
<keyword evidence="1" id="KW-1133">Transmembrane helix</keyword>
<dbReference type="NCBIfam" id="TIGR01594">
    <property type="entry name" value="holin_lambda"/>
    <property type="match status" value="1"/>
</dbReference>
<keyword evidence="3" id="KW-1185">Reference proteome</keyword>
<dbReference type="Proteomes" id="UP001221909">
    <property type="component" value="Unassembled WGS sequence"/>
</dbReference>
<evidence type="ECO:0000256" key="1">
    <source>
        <dbReference type="SAM" id="Phobius"/>
    </source>
</evidence>
<gene>
    <name evidence="2" type="ORF">PTQ27_09245</name>
</gene>
<evidence type="ECO:0000313" key="3">
    <source>
        <dbReference type="Proteomes" id="UP001221909"/>
    </source>
</evidence>
<dbReference type="EMBL" id="JAQSJE010000009">
    <property type="protein sequence ID" value="MDD0824642.1"/>
    <property type="molecule type" value="Genomic_DNA"/>
</dbReference>